<keyword evidence="3 10" id="KW-0716">Sensory transduction</keyword>
<dbReference type="GO" id="GO:0007165">
    <property type="term" value="P:signal transduction"/>
    <property type="evidence" value="ECO:0007669"/>
    <property type="project" value="UniProtKB-KW"/>
</dbReference>
<evidence type="ECO:0000256" key="5">
    <source>
        <dbReference type="ARBA" id="ARBA00022725"/>
    </source>
</evidence>
<evidence type="ECO:0000256" key="6">
    <source>
        <dbReference type="ARBA" id="ARBA00022989"/>
    </source>
</evidence>
<feature type="transmembrane region" description="Helical" evidence="10">
    <location>
        <begin position="34"/>
        <end position="55"/>
    </location>
</feature>
<evidence type="ECO:0000313" key="11">
    <source>
        <dbReference type="EMBL" id="KAL0109498.1"/>
    </source>
</evidence>
<keyword evidence="9 10" id="KW-0807">Transducer</keyword>
<gene>
    <name evidence="11" type="ORF">PUN28_014515</name>
</gene>
<comment type="caution">
    <text evidence="11">The sequence shown here is derived from an EMBL/GenBank/DDBJ whole genome shotgun (WGS) entry which is preliminary data.</text>
</comment>
<evidence type="ECO:0000256" key="4">
    <source>
        <dbReference type="ARBA" id="ARBA00022692"/>
    </source>
</evidence>
<keyword evidence="4 10" id="KW-0812">Transmembrane</keyword>
<keyword evidence="5 10" id="KW-0552">Olfaction</keyword>
<evidence type="ECO:0000256" key="10">
    <source>
        <dbReference type="RuleBase" id="RU351113"/>
    </source>
</evidence>
<evidence type="ECO:0000256" key="2">
    <source>
        <dbReference type="ARBA" id="ARBA00022475"/>
    </source>
</evidence>
<feature type="transmembrane region" description="Helical" evidence="10">
    <location>
        <begin position="296"/>
        <end position="315"/>
    </location>
</feature>
<keyword evidence="2" id="KW-1003">Cell membrane</keyword>
<dbReference type="Proteomes" id="UP001430953">
    <property type="component" value="Unassembled WGS sequence"/>
</dbReference>
<evidence type="ECO:0000256" key="3">
    <source>
        <dbReference type="ARBA" id="ARBA00022606"/>
    </source>
</evidence>
<keyword evidence="6 10" id="KW-1133">Transmembrane helix</keyword>
<evidence type="ECO:0000256" key="1">
    <source>
        <dbReference type="ARBA" id="ARBA00004651"/>
    </source>
</evidence>
<name>A0AAW2F0F7_9HYME</name>
<sequence>MISIEVQYFSFNKILLFAVGLWPYQRTKLVQFRLIFFLTILITFVLFQLTAFLTLKCTSDLVVKILSTMFSYNIIITKYVSFALNMENVKKLLIQLQHVHDRLQDRYEKAIMDKYGYTGKRYTVALIIFGVFSTFIPIAVDFFMMPSGILPINNSQTRRIQYTMEYFVDQEKYITLILIHINVAFCLGLFALIASGTMFFVYFQLTCGMFKISSYRIKRAINISILENVKIKNEKVMFKGIIYAVDMHRQAMRLSNMFMSKFEITMFFLILFGVASVSLNLFQIGPSMSASNIKELFILFIFVVICVLYMFLANYTGQNVIDHTTNIFVTAYNVQWYRTPIYIQKVILFLLQRRTKNFTLNLKGIFIGSFECFAMLVKVSVSYFAVIYSIK</sequence>
<feature type="transmembrane region" description="Helical" evidence="10">
    <location>
        <begin position="173"/>
        <end position="203"/>
    </location>
</feature>
<keyword evidence="7 10" id="KW-0472">Membrane</keyword>
<keyword evidence="8 10" id="KW-0675">Receptor</keyword>
<protein>
    <recommendedName>
        <fullName evidence="10">Odorant receptor</fullName>
    </recommendedName>
</protein>
<comment type="subcellular location">
    <subcellularLocation>
        <location evidence="1 10">Cell membrane</location>
        <topology evidence="1 10">Multi-pass membrane protein</topology>
    </subcellularLocation>
</comment>
<evidence type="ECO:0000256" key="9">
    <source>
        <dbReference type="ARBA" id="ARBA00023224"/>
    </source>
</evidence>
<feature type="transmembrane region" description="Helical" evidence="10">
    <location>
        <begin position="61"/>
        <end position="84"/>
    </location>
</feature>
<evidence type="ECO:0000256" key="7">
    <source>
        <dbReference type="ARBA" id="ARBA00023136"/>
    </source>
</evidence>
<dbReference type="AlphaFoldDB" id="A0AAW2F0F7"/>
<dbReference type="EMBL" id="JADYXP020000015">
    <property type="protein sequence ID" value="KAL0109498.1"/>
    <property type="molecule type" value="Genomic_DNA"/>
</dbReference>
<keyword evidence="12" id="KW-1185">Reference proteome</keyword>
<proteinExistence type="inferred from homology"/>
<feature type="transmembrane region" description="Helical" evidence="10">
    <location>
        <begin position="122"/>
        <end position="145"/>
    </location>
</feature>
<dbReference type="PANTHER" id="PTHR21137:SF35">
    <property type="entry name" value="ODORANT RECEPTOR 19A-RELATED"/>
    <property type="match status" value="1"/>
</dbReference>
<dbReference type="GO" id="GO:0005549">
    <property type="term" value="F:odorant binding"/>
    <property type="evidence" value="ECO:0007669"/>
    <property type="project" value="InterPro"/>
</dbReference>
<evidence type="ECO:0000256" key="8">
    <source>
        <dbReference type="ARBA" id="ARBA00023170"/>
    </source>
</evidence>
<reference evidence="11 12" key="1">
    <citation type="submission" date="2023-03" db="EMBL/GenBank/DDBJ databases">
        <title>High recombination rates correlate with genetic variation in Cardiocondyla obscurior ants.</title>
        <authorList>
            <person name="Errbii M."/>
        </authorList>
    </citation>
    <scope>NUCLEOTIDE SEQUENCE [LARGE SCALE GENOMIC DNA]</scope>
    <source>
        <strain evidence="11">Alpha-2009</strain>
        <tissue evidence="11">Whole body</tissue>
    </source>
</reference>
<dbReference type="GO" id="GO:0004984">
    <property type="term" value="F:olfactory receptor activity"/>
    <property type="evidence" value="ECO:0007669"/>
    <property type="project" value="InterPro"/>
</dbReference>
<accession>A0AAW2F0F7</accession>
<dbReference type="Pfam" id="PF02949">
    <property type="entry name" value="7tm_6"/>
    <property type="match status" value="1"/>
</dbReference>
<organism evidence="11 12">
    <name type="scientific">Cardiocondyla obscurior</name>
    <dbReference type="NCBI Taxonomy" id="286306"/>
    <lineage>
        <taxon>Eukaryota</taxon>
        <taxon>Metazoa</taxon>
        <taxon>Ecdysozoa</taxon>
        <taxon>Arthropoda</taxon>
        <taxon>Hexapoda</taxon>
        <taxon>Insecta</taxon>
        <taxon>Pterygota</taxon>
        <taxon>Neoptera</taxon>
        <taxon>Endopterygota</taxon>
        <taxon>Hymenoptera</taxon>
        <taxon>Apocrita</taxon>
        <taxon>Aculeata</taxon>
        <taxon>Formicoidea</taxon>
        <taxon>Formicidae</taxon>
        <taxon>Myrmicinae</taxon>
        <taxon>Cardiocondyla</taxon>
    </lineage>
</organism>
<comment type="similarity">
    <text evidence="10">Belongs to the insect chemoreceptor superfamily. Heteromeric odorant receptor channel (TC 1.A.69) family.</text>
</comment>
<feature type="transmembrane region" description="Helical" evidence="10">
    <location>
        <begin position="364"/>
        <end position="390"/>
    </location>
</feature>
<dbReference type="GO" id="GO:0005886">
    <property type="term" value="C:plasma membrane"/>
    <property type="evidence" value="ECO:0007669"/>
    <property type="project" value="UniProtKB-SubCell"/>
</dbReference>
<feature type="transmembrane region" description="Helical" evidence="10">
    <location>
        <begin position="262"/>
        <end position="284"/>
    </location>
</feature>
<evidence type="ECO:0000313" key="12">
    <source>
        <dbReference type="Proteomes" id="UP001430953"/>
    </source>
</evidence>
<dbReference type="PANTHER" id="PTHR21137">
    <property type="entry name" value="ODORANT RECEPTOR"/>
    <property type="match status" value="1"/>
</dbReference>
<dbReference type="InterPro" id="IPR004117">
    <property type="entry name" value="7tm6_olfct_rcpt"/>
</dbReference>